<dbReference type="InterPro" id="IPR058920">
    <property type="entry name" value="PAP-OAS1-bd-rel"/>
</dbReference>
<dbReference type="PANTHER" id="PTHR45979:SF3">
    <property type="entry name" value="EXPRESSED PROTEIN"/>
    <property type="match status" value="1"/>
</dbReference>
<keyword evidence="5" id="KW-1185">Reference proteome</keyword>
<accession>A0A811MAV8</accession>
<dbReference type="Gene3D" id="1.10.1410.10">
    <property type="match status" value="1"/>
</dbReference>
<dbReference type="CDD" id="cd05402">
    <property type="entry name" value="NT_PAP_TUTase"/>
    <property type="match status" value="1"/>
</dbReference>
<evidence type="ECO:0008006" key="6">
    <source>
        <dbReference type="Google" id="ProtNLM"/>
    </source>
</evidence>
<evidence type="ECO:0000259" key="2">
    <source>
        <dbReference type="Pfam" id="PF22600"/>
    </source>
</evidence>
<dbReference type="Pfam" id="PF26180">
    <property type="entry name" value="PAP-OAS1"/>
    <property type="match status" value="1"/>
</dbReference>
<proteinExistence type="predicted"/>
<dbReference type="SUPFAM" id="SSF81301">
    <property type="entry name" value="Nucleotidyltransferase"/>
    <property type="match status" value="1"/>
</dbReference>
<feature type="compositionally biased region" description="Polar residues" evidence="1">
    <location>
        <begin position="631"/>
        <end position="640"/>
    </location>
</feature>
<dbReference type="InterPro" id="IPR054708">
    <property type="entry name" value="MTPAP-like_central"/>
</dbReference>
<evidence type="ECO:0000313" key="4">
    <source>
        <dbReference type="EMBL" id="CAD6203562.1"/>
    </source>
</evidence>
<sequence length="1095" mass="121127">MAAGGRGKLGAAAADAAPAAVPAGAVAVAGAAADEVVHRVRPTEASERRRAEVVDYARRLVGSALGCEVFAFGSVPLKTYLPDGDIDLTVLGNTSYDSTLVNDVSCILESEEQNTDAEFVVKDLERIDAEVRLIKCTIGNIIVDISFNQTGGICALCFLELVDRKVGKNHLFKRSIILIKAWCYYESRLLGAHHGLISTYALEVLILYIFNLFHKSLHSPMEVLYRFLEYFSKFDWDNYCISLNGPVALSSLPNLIVEATATHTSDLLFDKEFLKNSMDKATVPPKNSDSCYTRFRPKHLNIVDPLKEHNNLGRSVNRASFNRIRAAFLYGARKLGHILMLPSEVIPDEIYGFFKNTLERNGIGVRPDIGSNFAFHPSFGTAEAILEDISSMKISDGEDENITSCHLSKSLGDKNLYIGTNGPTHLSSCSPGVHNTALSTELSTRSSHFVHNAPKPHSSFCQDDSHADSEKCYLDHGMEQVQSQVSVSNPSLLSTSATVNASELATKQKNWSATTYVGKQHFPPSPSSLPDLSGDLDSQFRCLRQVQYHLEYLFDGFLQSVQEASSADKFHKDPFHIPACTIFLGRDAASPRLQLLSPAQSNGRDSSPVSCSQSTECVSQHSRNESPWDMANQQSVSLPSGTDVPPNGVLSSSCADSEVSSVSWLHRSEDSAMMHGNGIDTYFTKSCYTHRERLTSSRENGKILPNQSVTYKSNQKSAPGARFVSRKEQAALDSRTKETIIGKALKIHGYIQSDRKIVEKLSCHTQKEFVRHDNEARQLPKYNQDVCLNKNFLQNRYDDTDMESTRAPRATNQMPKYQPFNIQNTTESDKASLSKNLPRKHSSGTWKEYEILDWPTKQRPICEPLKLENRRHVWDCTKKTSAGKQNCNNNKDSLSFVRGAVPCSHAASTPNGLEKDVNSNKILDKGSHLRPILPELLLSCHHDINSQERPPSSNAPQSYFPAANGRPLETIEFGSLGPFALPLSTLKSNGATNTQTTSKVFTDASPFVLQRSRAAATENRHKIKCDLNMIGVVYGDWEHRDCHGRPIDPQDFAKRETRMNSHLLELGSARTGPFSVSTDMKNITVLSKIDVTGTN</sequence>
<dbReference type="PANTHER" id="PTHR45979">
    <property type="entry name" value="PAP/OAS1 SUBSTRATE-BINDING DOMAIN SUPERFAMILY"/>
    <property type="match status" value="1"/>
</dbReference>
<organism evidence="4 5">
    <name type="scientific">Miscanthus lutarioriparius</name>
    <dbReference type="NCBI Taxonomy" id="422564"/>
    <lineage>
        <taxon>Eukaryota</taxon>
        <taxon>Viridiplantae</taxon>
        <taxon>Streptophyta</taxon>
        <taxon>Embryophyta</taxon>
        <taxon>Tracheophyta</taxon>
        <taxon>Spermatophyta</taxon>
        <taxon>Magnoliopsida</taxon>
        <taxon>Liliopsida</taxon>
        <taxon>Poales</taxon>
        <taxon>Poaceae</taxon>
        <taxon>PACMAD clade</taxon>
        <taxon>Panicoideae</taxon>
        <taxon>Andropogonodae</taxon>
        <taxon>Andropogoneae</taxon>
        <taxon>Saccharinae</taxon>
        <taxon>Miscanthus</taxon>
    </lineage>
</organism>
<dbReference type="InterPro" id="IPR058921">
    <property type="entry name" value="PAP/OAS1-rel"/>
</dbReference>
<feature type="domain" description="PAP/OAS1 substrate-binding-related" evidence="3">
    <location>
        <begin position="166"/>
        <end position="358"/>
    </location>
</feature>
<feature type="region of interest" description="Disordered" evidence="1">
    <location>
        <begin position="622"/>
        <end position="653"/>
    </location>
</feature>
<feature type="region of interest" description="Disordered" evidence="1">
    <location>
        <begin position="597"/>
        <end position="616"/>
    </location>
</feature>
<comment type="caution">
    <text evidence="4">The sequence shown here is derived from an EMBL/GenBank/DDBJ whole genome shotgun (WGS) entry which is preliminary data.</text>
</comment>
<evidence type="ECO:0000259" key="3">
    <source>
        <dbReference type="Pfam" id="PF26180"/>
    </source>
</evidence>
<feature type="region of interest" description="Disordered" evidence="1">
    <location>
        <begin position="694"/>
        <end position="729"/>
    </location>
</feature>
<dbReference type="OrthoDB" id="273917at2759"/>
<dbReference type="InterPro" id="IPR043519">
    <property type="entry name" value="NT_sf"/>
</dbReference>
<evidence type="ECO:0000313" key="5">
    <source>
        <dbReference type="Proteomes" id="UP000604825"/>
    </source>
</evidence>
<reference evidence="4" key="1">
    <citation type="submission" date="2020-10" db="EMBL/GenBank/DDBJ databases">
        <authorList>
            <person name="Han B."/>
            <person name="Lu T."/>
            <person name="Zhao Q."/>
            <person name="Huang X."/>
            <person name="Zhao Y."/>
        </authorList>
    </citation>
    <scope>NUCLEOTIDE SEQUENCE</scope>
</reference>
<dbReference type="SUPFAM" id="SSF81631">
    <property type="entry name" value="PAP/OAS1 substrate-binding domain"/>
    <property type="match status" value="1"/>
</dbReference>
<dbReference type="AlphaFoldDB" id="A0A811MAV8"/>
<dbReference type="EMBL" id="CAJGYO010000001">
    <property type="protein sequence ID" value="CAD6203562.1"/>
    <property type="molecule type" value="Genomic_DNA"/>
</dbReference>
<protein>
    <recommendedName>
        <fullName evidence="6">PAP/OAS1 substrate-binding domain superfamily</fullName>
    </recommendedName>
</protein>
<evidence type="ECO:0000256" key="1">
    <source>
        <dbReference type="SAM" id="MobiDB-lite"/>
    </source>
</evidence>
<feature type="domain" description="Poly(A) RNA polymerase mitochondrial-like central palm" evidence="2">
    <location>
        <begin position="35"/>
        <end position="153"/>
    </location>
</feature>
<dbReference type="Proteomes" id="UP000604825">
    <property type="component" value="Unassembled WGS sequence"/>
</dbReference>
<dbReference type="Pfam" id="PF22600">
    <property type="entry name" value="MTPAP-like_central"/>
    <property type="match status" value="1"/>
</dbReference>
<feature type="compositionally biased region" description="Polar residues" evidence="1">
    <location>
        <begin position="705"/>
        <end position="717"/>
    </location>
</feature>
<gene>
    <name evidence="4" type="ORF">NCGR_LOCUS1706</name>
</gene>
<name>A0A811MAV8_9POAL</name>
<dbReference type="Gene3D" id="3.30.460.10">
    <property type="entry name" value="Beta Polymerase, domain 2"/>
    <property type="match status" value="1"/>
</dbReference>